<feature type="region of interest" description="Disordered" evidence="1">
    <location>
        <begin position="89"/>
        <end position="109"/>
    </location>
</feature>
<organism evidence="2 3">
    <name type="scientific">Didymella heteroderae</name>
    <dbReference type="NCBI Taxonomy" id="1769908"/>
    <lineage>
        <taxon>Eukaryota</taxon>
        <taxon>Fungi</taxon>
        <taxon>Dikarya</taxon>
        <taxon>Ascomycota</taxon>
        <taxon>Pezizomycotina</taxon>
        <taxon>Dothideomycetes</taxon>
        <taxon>Pleosporomycetidae</taxon>
        <taxon>Pleosporales</taxon>
        <taxon>Pleosporineae</taxon>
        <taxon>Didymellaceae</taxon>
        <taxon>Didymella</taxon>
    </lineage>
</organism>
<evidence type="ECO:0000256" key="1">
    <source>
        <dbReference type="SAM" id="MobiDB-lite"/>
    </source>
</evidence>
<feature type="region of interest" description="Disordered" evidence="1">
    <location>
        <begin position="122"/>
        <end position="142"/>
    </location>
</feature>
<accession>A0A9P4WKI7</accession>
<dbReference type="OrthoDB" id="5425061at2759"/>
<keyword evidence="3" id="KW-1185">Reference proteome</keyword>
<name>A0A9P4WKI7_9PLEO</name>
<evidence type="ECO:0000313" key="2">
    <source>
        <dbReference type="EMBL" id="KAF3034784.1"/>
    </source>
</evidence>
<dbReference type="InterPro" id="IPR018555">
    <property type="entry name" value="C630.06c-like"/>
</dbReference>
<protein>
    <submittedName>
        <fullName evidence="2">Uncharacterized protein</fullName>
    </submittedName>
</protein>
<feature type="region of interest" description="Disordered" evidence="1">
    <location>
        <begin position="252"/>
        <end position="329"/>
    </location>
</feature>
<dbReference type="Pfam" id="PF09428">
    <property type="entry name" value="DUF2011"/>
    <property type="match status" value="1"/>
</dbReference>
<proteinExistence type="predicted"/>
<sequence>MNRTHAGSRDFFLGLQDAWSRAVLSRALRGRAHARPALDKVFDSKTQLTTQTRAAARSHVFHVRPAQRKAVIGNVHGFIPTANVRARVRRDELRSPDQSPRSTPDRDIEELLRQRVATEFAFTTTEQDSGDGQDAAQSDEDEAELRLFAAPANAAPATLKVRLSSPGLDTGDGSGFLVKKPQSYYFADEPTSDEELALREAAIDGSTVLELSRQPWPACAMPWKVTKITKDGIKKAVLIGHPPMLAIVEEKEHKRTRKGKKARIALRKKKAANKDKQEERARLAAEKEEAEREKRTRRNREKKVKKKAKAQAKKAEGEATDGAAQPLET</sequence>
<gene>
    <name evidence="2" type="ORF">E8E12_003173</name>
</gene>
<dbReference type="AlphaFoldDB" id="A0A9P4WKI7"/>
<reference evidence="2" key="1">
    <citation type="submission" date="2019-04" db="EMBL/GenBank/DDBJ databases">
        <title>Sequencing of skin fungus with MAO and IRED activity.</title>
        <authorList>
            <person name="Marsaioli A.J."/>
            <person name="Bonatto J.M.C."/>
            <person name="Reis Junior O."/>
        </authorList>
    </citation>
    <scope>NUCLEOTIDE SEQUENCE</scope>
    <source>
        <strain evidence="2">28M1</strain>
    </source>
</reference>
<feature type="compositionally biased region" description="Basic residues" evidence="1">
    <location>
        <begin position="295"/>
        <end position="312"/>
    </location>
</feature>
<feature type="compositionally biased region" description="Basic and acidic residues" evidence="1">
    <location>
        <begin position="272"/>
        <end position="294"/>
    </location>
</feature>
<evidence type="ECO:0000313" key="3">
    <source>
        <dbReference type="Proteomes" id="UP000758155"/>
    </source>
</evidence>
<dbReference type="Proteomes" id="UP000758155">
    <property type="component" value="Unassembled WGS sequence"/>
</dbReference>
<comment type="caution">
    <text evidence="2">The sequence shown here is derived from an EMBL/GenBank/DDBJ whole genome shotgun (WGS) entry which is preliminary data.</text>
</comment>
<feature type="compositionally biased region" description="Basic residues" evidence="1">
    <location>
        <begin position="254"/>
        <end position="271"/>
    </location>
</feature>
<dbReference type="EMBL" id="SWKV01000064">
    <property type="protein sequence ID" value="KAF3034784.1"/>
    <property type="molecule type" value="Genomic_DNA"/>
</dbReference>